<name>A0AA45CRP8_STRSL</name>
<keyword evidence="1" id="KW-0436">Ligase</keyword>
<gene>
    <name evidence="6" type="ORF">CKU37_08925</name>
</gene>
<dbReference type="RefSeq" id="WP_110981349.1">
    <property type="nucleotide sequence ID" value="NZ_JADPEB010000003.1"/>
</dbReference>
<dbReference type="Proteomes" id="UP000248776">
    <property type="component" value="Unassembled WGS sequence"/>
</dbReference>
<comment type="caution">
    <text evidence="6">The sequence shown here is derived from an EMBL/GenBank/DDBJ whole genome shotgun (WGS) entry which is preliminary data.</text>
</comment>
<organism evidence="6 7">
    <name type="scientific">Streptococcus salivarius</name>
    <dbReference type="NCBI Taxonomy" id="1304"/>
    <lineage>
        <taxon>Bacteria</taxon>
        <taxon>Bacillati</taxon>
        <taxon>Bacillota</taxon>
        <taxon>Bacilli</taxon>
        <taxon>Lactobacillales</taxon>
        <taxon>Streptococcaceae</taxon>
        <taxon>Streptococcus</taxon>
    </lineage>
</organism>
<sequence length="376" mass="44244">MTLQSKNILIMEKKSNKFDHLKKLGFYLLFIEEFIPSVVFPIILTSELEIQIEQKIRDLSRHKKISHVLCFNDKLQLFVSTLCSNLNIHYMLTIEQCELIYNKFKLRKLLTKYQIDNIESLELTSNYLEEIDSFLQKNDTIILKPKNGTASEKIYKLKPDIFLQEVSFYNKLLNRDYINFFIETYIKGKEFSIESFSFNGRHYIYGITEKFINKDFIEIAHIVNIDIKGYLKEKIISFMLEVLNTLQIKDGAMHSEIIVDDADNIHLVETQCRLGGDFIPFLYQISSSYSMNPNNICYELIVSDYRSEQIVKDISFSNTAGIFFITNNFQFLIEEIKNCFYLNKSYKTPNYARLGFAIFCDEDYSIVKKQIISLTK</sequence>
<dbReference type="InterPro" id="IPR011761">
    <property type="entry name" value="ATP-grasp"/>
</dbReference>
<dbReference type="AlphaFoldDB" id="A0AA45CRP8"/>
<protein>
    <recommendedName>
        <fullName evidence="5">ATP-grasp domain-containing protein</fullName>
    </recommendedName>
</protein>
<evidence type="ECO:0000313" key="6">
    <source>
        <dbReference type="EMBL" id="PZD55810.1"/>
    </source>
</evidence>
<dbReference type="Pfam" id="PF13535">
    <property type="entry name" value="ATP-grasp_4"/>
    <property type="match status" value="1"/>
</dbReference>
<keyword evidence="2 4" id="KW-0547">Nucleotide-binding</keyword>
<evidence type="ECO:0000256" key="3">
    <source>
        <dbReference type="ARBA" id="ARBA00022840"/>
    </source>
</evidence>
<keyword evidence="3 4" id="KW-0067">ATP-binding</keyword>
<dbReference type="PANTHER" id="PTHR43585:SF2">
    <property type="entry name" value="ATP-GRASP ENZYME FSQD"/>
    <property type="match status" value="1"/>
</dbReference>
<reference evidence="6 7" key="1">
    <citation type="submission" date="2017-08" db="EMBL/GenBank/DDBJ databases">
        <title>Streptococcus salivarius strain HS0302 Genome.</title>
        <authorList>
            <person name="Smith J."/>
            <person name="Deng P."/>
            <person name="Geng M."/>
        </authorList>
    </citation>
    <scope>NUCLEOTIDE SEQUENCE [LARGE SCALE GENOMIC DNA]</scope>
    <source>
        <strain evidence="6 7">HS0302</strain>
    </source>
</reference>
<evidence type="ECO:0000256" key="2">
    <source>
        <dbReference type="ARBA" id="ARBA00022741"/>
    </source>
</evidence>
<dbReference type="PROSITE" id="PS50975">
    <property type="entry name" value="ATP_GRASP"/>
    <property type="match status" value="1"/>
</dbReference>
<dbReference type="GO" id="GO:0016874">
    <property type="term" value="F:ligase activity"/>
    <property type="evidence" value="ECO:0007669"/>
    <property type="project" value="UniProtKB-KW"/>
</dbReference>
<dbReference type="GO" id="GO:0005524">
    <property type="term" value="F:ATP binding"/>
    <property type="evidence" value="ECO:0007669"/>
    <property type="project" value="UniProtKB-UniRule"/>
</dbReference>
<evidence type="ECO:0000256" key="4">
    <source>
        <dbReference type="PROSITE-ProRule" id="PRU00409"/>
    </source>
</evidence>
<accession>A0AA45CRP8</accession>
<evidence type="ECO:0000313" key="7">
    <source>
        <dbReference type="Proteomes" id="UP000248776"/>
    </source>
</evidence>
<feature type="domain" description="ATP-grasp" evidence="5">
    <location>
        <begin position="107"/>
        <end position="302"/>
    </location>
</feature>
<dbReference type="InterPro" id="IPR052032">
    <property type="entry name" value="ATP-dep_AA_Ligase"/>
</dbReference>
<dbReference type="Gene3D" id="3.30.470.20">
    <property type="entry name" value="ATP-grasp fold, B domain"/>
    <property type="match status" value="1"/>
</dbReference>
<proteinExistence type="predicted"/>
<dbReference type="EMBL" id="NSIW01000018">
    <property type="protein sequence ID" value="PZD55810.1"/>
    <property type="molecule type" value="Genomic_DNA"/>
</dbReference>
<dbReference type="GO" id="GO:0046872">
    <property type="term" value="F:metal ion binding"/>
    <property type="evidence" value="ECO:0007669"/>
    <property type="project" value="InterPro"/>
</dbReference>
<evidence type="ECO:0000256" key="1">
    <source>
        <dbReference type="ARBA" id="ARBA00022598"/>
    </source>
</evidence>
<evidence type="ECO:0000259" key="5">
    <source>
        <dbReference type="PROSITE" id="PS50975"/>
    </source>
</evidence>
<dbReference type="PANTHER" id="PTHR43585">
    <property type="entry name" value="FUMIPYRROLE BIOSYNTHESIS PROTEIN C"/>
    <property type="match status" value="1"/>
</dbReference>
<dbReference type="SUPFAM" id="SSF56059">
    <property type="entry name" value="Glutathione synthetase ATP-binding domain-like"/>
    <property type="match status" value="1"/>
</dbReference>